<comment type="caution">
    <text evidence="2">The sequence shown here is derived from an EMBL/GenBank/DDBJ whole genome shotgun (WGS) entry which is preliminary data.</text>
</comment>
<proteinExistence type="predicted"/>
<dbReference type="OrthoDB" id="6485482at2"/>
<dbReference type="Proteomes" id="UP000254848">
    <property type="component" value="Unassembled WGS sequence"/>
</dbReference>
<feature type="region of interest" description="Disordered" evidence="1">
    <location>
        <begin position="218"/>
        <end position="269"/>
    </location>
</feature>
<organism evidence="2 3">
    <name type="scientific">Enterobacillus tribolii</name>
    <dbReference type="NCBI Taxonomy" id="1487935"/>
    <lineage>
        <taxon>Bacteria</taxon>
        <taxon>Pseudomonadati</taxon>
        <taxon>Pseudomonadota</taxon>
        <taxon>Gammaproteobacteria</taxon>
        <taxon>Enterobacterales</taxon>
        <taxon>Hafniaceae</taxon>
        <taxon>Enterobacillus</taxon>
    </lineage>
</organism>
<evidence type="ECO:0000256" key="1">
    <source>
        <dbReference type="SAM" id="MobiDB-lite"/>
    </source>
</evidence>
<protein>
    <submittedName>
        <fullName evidence="2">YfhG lipoprotein</fullName>
    </submittedName>
</protein>
<keyword evidence="3" id="KW-1185">Reference proteome</keyword>
<feature type="compositionally biased region" description="Basic and acidic residues" evidence="1">
    <location>
        <begin position="234"/>
        <end position="250"/>
    </location>
</feature>
<dbReference type="EMBL" id="QRAP01000004">
    <property type="protein sequence ID" value="RDK92213.1"/>
    <property type="molecule type" value="Genomic_DNA"/>
</dbReference>
<dbReference type="InterPro" id="IPR025262">
    <property type="entry name" value="QseG"/>
</dbReference>
<name>A0A370QTF2_9GAMM</name>
<evidence type="ECO:0000313" key="2">
    <source>
        <dbReference type="EMBL" id="RDK92213.1"/>
    </source>
</evidence>
<dbReference type="Pfam" id="PF13942">
    <property type="entry name" value="Lipoprotein_20"/>
    <property type="match status" value="1"/>
</dbReference>
<dbReference type="NCBIfam" id="NF007997">
    <property type="entry name" value="PRK10722.1"/>
    <property type="match status" value="1"/>
</dbReference>
<evidence type="ECO:0000313" key="3">
    <source>
        <dbReference type="Proteomes" id="UP000254848"/>
    </source>
</evidence>
<keyword evidence="2" id="KW-0449">Lipoprotein</keyword>
<reference evidence="2 3" key="1">
    <citation type="submission" date="2018-07" db="EMBL/GenBank/DDBJ databases">
        <title>Genomic Encyclopedia of Type Strains, Phase IV (KMG-IV): sequencing the most valuable type-strain genomes for metagenomic binning, comparative biology and taxonomic classification.</title>
        <authorList>
            <person name="Goeker M."/>
        </authorList>
    </citation>
    <scope>NUCLEOTIDE SEQUENCE [LARGE SCALE GENOMIC DNA]</scope>
    <source>
        <strain evidence="2 3">DSM 103736</strain>
    </source>
</reference>
<sequence length="269" mass="30019">MKMWPAQRLLTTAYTALRTLRTGVVPGMAAAFGLILLSGCHERMTTENASASVQPVVPDTKVLDYRTASCDTIWLNDAGEALSNALYWLRAMDCADRLTGTQARVQARDLSADGWANVFKQSLLIGSAEPSAGERRQMLARLDGYRGVWPSALRPLLQLWREKQMLTISLLEEKGRYQRLQESTDTQLDAMRENQSRLQYRLDDTTRKLENLTDIERQLSSRKQEMQDNGQGQKSDEPAAVKPETGKDDAPAAAEPPAPETAPNESKEH</sequence>
<gene>
    <name evidence="2" type="ORF">C8D90_104374</name>
</gene>
<dbReference type="AlphaFoldDB" id="A0A370QTF2"/>
<accession>A0A370QTF2</accession>